<name>A0ABN3I504_9ACTN</name>
<dbReference type="RefSeq" id="WP_344620491.1">
    <property type="nucleotide sequence ID" value="NZ_BAAARV010000137.1"/>
</dbReference>
<comment type="caution">
    <text evidence="1">The sequence shown here is derived from an EMBL/GenBank/DDBJ whole genome shotgun (WGS) entry which is preliminary data.</text>
</comment>
<proteinExistence type="predicted"/>
<organism evidence="1 2">
    <name type="scientific">Dactylosporangium salmoneum</name>
    <dbReference type="NCBI Taxonomy" id="53361"/>
    <lineage>
        <taxon>Bacteria</taxon>
        <taxon>Bacillati</taxon>
        <taxon>Actinomycetota</taxon>
        <taxon>Actinomycetes</taxon>
        <taxon>Micromonosporales</taxon>
        <taxon>Micromonosporaceae</taxon>
        <taxon>Dactylosporangium</taxon>
    </lineage>
</organism>
<dbReference type="Proteomes" id="UP001501444">
    <property type="component" value="Unassembled WGS sequence"/>
</dbReference>
<reference evidence="1 2" key="1">
    <citation type="journal article" date="2019" name="Int. J. Syst. Evol. Microbiol.">
        <title>The Global Catalogue of Microorganisms (GCM) 10K type strain sequencing project: providing services to taxonomists for standard genome sequencing and annotation.</title>
        <authorList>
            <consortium name="The Broad Institute Genomics Platform"/>
            <consortium name="The Broad Institute Genome Sequencing Center for Infectious Disease"/>
            <person name="Wu L."/>
            <person name="Ma J."/>
        </authorList>
    </citation>
    <scope>NUCLEOTIDE SEQUENCE [LARGE SCALE GENOMIC DNA]</scope>
    <source>
        <strain evidence="1 2">JCM 3272</strain>
    </source>
</reference>
<evidence type="ECO:0000313" key="1">
    <source>
        <dbReference type="EMBL" id="GAA2393759.1"/>
    </source>
</evidence>
<gene>
    <name evidence="1" type="ORF">GCM10010170_107050</name>
</gene>
<keyword evidence="2" id="KW-1185">Reference proteome</keyword>
<sequence length="98" mass="10248">MSVDTEALLAVLADLHASLARQGNDYSWSPFPDVDAALQEVDELSAAVRAGDPPLLTLRVLFAPTGPIQEVSLSSGWAGEFLVLADRFDAAVAGVALP</sequence>
<evidence type="ECO:0000313" key="2">
    <source>
        <dbReference type="Proteomes" id="UP001501444"/>
    </source>
</evidence>
<dbReference type="EMBL" id="BAAARV010000137">
    <property type="protein sequence ID" value="GAA2393759.1"/>
    <property type="molecule type" value="Genomic_DNA"/>
</dbReference>
<accession>A0ABN3I504</accession>
<protein>
    <submittedName>
        <fullName evidence="1">Uncharacterized protein</fullName>
    </submittedName>
</protein>